<evidence type="ECO:0000256" key="1">
    <source>
        <dbReference type="SAM" id="Phobius"/>
    </source>
</evidence>
<dbReference type="EMBL" id="CP114769">
    <property type="protein sequence ID" value="WBA44254.1"/>
    <property type="molecule type" value="Genomic_DNA"/>
</dbReference>
<reference evidence="2 3" key="1">
    <citation type="submission" date="2022-12" db="EMBL/GenBank/DDBJ databases">
        <title>Hymenobacter canadensis sp. nov. isolated from lake water of the Cambridge Bay, Canada.</title>
        <authorList>
            <person name="Kim W.H."/>
            <person name="Lee Y.M."/>
        </authorList>
    </citation>
    <scope>NUCLEOTIDE SEQUENCE [LARGE SCALE GENOMIC DNA]</scope>
    <source>
        <strain evidence="2 3">PAMC 29467</strain>
        <plasmid evidence="2 3">unnamed2</plasmid>
    </source>
</reference>
<keyword evidence="1" id="KW-0472">Membrane</keyword>
<gene>
    <name evidence="2" type="ORF">O3303_21500</name>
</gene>
<sequence>MENESLPPESVIRYSTVNLLSYLVVCVAFVATAVHQLWNVRPLGFGAPFIFLIGLGSFVVIGRQLWLLGNNRPQLTISERGIQLGSAPVDVWKTIRDEEVRKVRLGRGTDTILYYRAGNEVRELNIRELAISASHLTRLLQQYRAQSQALRHQ</sequence>
<evidence type="ECO:0008006" key="4">
    <source>
        <dbReference type="Google" id="ProtNLM"/>
    </source>
</evidence>
<keyword evidence="2" id="KW-0614">Plasmid</keyword>
<protein>
    <recommendedName>
        <fullName evidence="4">PH domain-containing protein</fullName>
    </recommendedName>
</protein>
<dbReference type="RefSeq" id="WP_269562276.1">
    <property type="nucleotide sequence ID" value="NZ_CP114769.1"/>
</dbReference>
<feature type="transmembrane region" description="Helical" evidence="1">
    <location>
        <begin position="20"/>
        <end position="38"/>
    </location>
</feature>
<keyword evidence="1" id="KW-0812">Transmembrane</keyword>
<organism evidence="2 3">
    <name type="scientific">Hymenobacter canadensis</name>
    <dbReference type="NCBI Taxonomy" id="2999067"/>
    <lineage>
        <taxon>Bacteria</taxon>
        <taxon>Pseudomonadati</taxon>
        <taxon>Bacteroidota</taxon>
        <taxon>Cytophagia</taxon>
        <taxon>Cytophagales</taxon>
        <taxon>Hymenobacteraceae</taxon>
        <taxon>Hymenobacter</taxon>
    </lineage>
</organism>
<accession>A0ABY7LV40</accession>
<feature type="transmembrane region" description="Helical" evidence="1">
    <location>
        <begin position="44"/>
        <end position="62"/>
    </location>
</feature>
<dbReference type="Proteomes" id="UP001211005">
    <property type="component" value="Plasmid unnamed2"/>
</dbReference>
<proteinExistence type="predicted"/>
<keyword evidence="1" id="KW-1133">Transmembrane helix</keyword>
<geneLocation type="plasmid" evidence="2 3">
    <name>unnamed2</name>
</geneLocation>
<name>A0ABY7LV40_9BACT</name>
<evidence type="ECO:0000313" key="3">
    <source>
        <dbReference type="Proteomes" id="UP001211005"/>
    </source>
</evidence>
<evidence type="ECO:0000313" key="2">
    <source>
        <dbReference type="EMBL" id="WBA44254.1"/>
    </source>
</evidence>
<keyword evidence="3" id="KW-1185">Reference proteome</keyword>